<protein>
    <submittedName>
        <fullName evidence="4">Endonuclease</fullName>
    </submittedName>
</protein>
<feature type="compositionally biased region" description="Low complexity" evidence="1">
    <location>
        <begin position="1"/>
        <end position="12"/>
    </location>
</feature>
<evidence type="ECO:0000259" key="3">
    <source>
        <dbReference type="Pfam" id="PF03372"/>
    </source>
</evidence>
<organism evidence="4 5">
    <name type="scientific">Bifidobacterium leontopitheci</name>
    <dbReference type="NCBI Taxonomy" id="2650774"/>
    <lineage>
        <taxon>Bacteria</taxon>
        <taxon>Bacillati</taxon>
        <taxon>Actinomycetota</taxon>
        <taxon>Actinomycetes</taxon>
        <taxon>Bifidobacteriales</taxon>
        <taxon>Bifidobacteriaceae</taxon>
        <taxon>Bifidobacterium</taxon>
    </lineage>
</organism>
<dbReference type="SUPFAM" id="SSF56219">
    <property type="entry name" value="DNase I-like"/>
    <property type="match status" value="1"/>
</dbReference>
<dbReference type="GO" id="GO:0004519">
    <property type="term" value="F:endonuclease activity"/>
    <property type="evidence" value="ECO:0007669"/>
    <property type="project" value="UniProtKB-KW"/>
</dbReference>
<dbReference type="InterPro" id="IPR036691">
    <property type="entry name" value="Endo/exonu/phosph_ase_sf"/>
</dbReference>
<feature type="compositionally biased region" description="Polar residues" evidence="1">
    <location>
        <begin position="58"/>
        <end position="68"/>
    </location>
</feature>
<gene>
    <name evidence="4" type="ORF">F7D09_1775</name>
</gene>
<keyword evidence="5" id="KW-1185">Reference proteome</keyword>
<keyword evidence="4" id="KW-0540">Nuclease</keyword>
<feature type="compositionally biased region" description="Basic and acidic residues" evidence="1">
    <location>
        <begin position="17"/>
        <end position="27"/>
    </location>
</feature>
<feature type="transmembrane region" description="Helical" evidence="2">
    <location>
        <begin position="93"/>
        <end position="114"/>
    </location>
</feature>
<sequence>MARTQSSAAQASRRARDRAIADARETLLARATANEPGRTGRRPAAASGRKPTAGRGARSNTARSNTARSGGRQPAQRKPQSAAKPDARRSHRLLGWIAIPCAAVALLGVILRALPEELQSLPYVPVLVAATPWFMIPALLAFVFAVLSRRWITMLTALACLGVQGWWQQPFYSGAVKLPASVYQAMSSSRPDTGDMIARVMTFNVYKGRADAQRIVEVVRDQKVEVLALQETTNAFIKRLEDAGIHRYLPYSQVSSSDGVSGNGIWSATKLSDPVDDEVNSSASFMPAGTVTFGGGEARLRFVSVHTTAPVPGYWSRWRLTLDELARMRSRTGSRYVFMGDFNATTDHTPFRDFLGERFTDAARQSGHGFTFTWPTDKPPLPRFAGIDHVVLDQGIVAGQMQVVPIDGSDHAALLATIVVQ</sequence>
<keyword evidence="4" id="KW-0255">Endonuclease</keyword>
<keyword evidence="4" id="KW-0378">Hydrolase</keyword>
<keyword evidence="2" id="KW-0472">Membrane</keyword>
<dbReference type="Gene3D" id="3.60.10.10">
    <property type="entry name" value="Endonuclease/exonuclease/phosphatase"/>
    <property type="match status" value="1"/>
</dbReference>
<keyword evidence="2" id="KW-0812">Transmembrane</keyword>
<feature type="domain" description="Endonuclease/exonuclease/phosphatase" evidence="3">
    <location>
        <begin position="201"/>
        <end position="411"/>
    </location>
</feature>
<accession>A0A6I1GJZ3</accession>
<dbReference type="EMBL" id="WBVT01000034">
    <property type="protein sequence ID" value="KAB7789729.1"/>
    <property type="molecule type" value="Genomic_DNA"/>
</dbReference>
<reference evidence="4 5" key="1">
    <citation type="submission" date="2019-09" db="EMBL/GenBank/DDBJ databases">
        <title>Characterization of the phylogenetic diversity of two novel species belonging to the genus Bifidobacterium: Bifidobacterium cebidarum sp. nov. and Bifidobacterium leontopitheci sp. nov.</title>
        <authorList>
            <person name="Lugli G.A."/>
            <person name="Duranti S."/>
            <person name="Milani C."/>
            <person name="Turroni F."/>
            <person name="Ventura M."/>
        </authorList>
    </citation>
    <scope>NUCLEOTIDE SEQUENCE [LARGE SCALE GENOMIC DNA]</scope>
    <source>
        <strain evidence="4 5">LMG 31471</strain>
    </source>
</reference>
<proteinExistence type="predicted"/>
<feature type="region of interest" description="Disordered" evidence="1">
    <location>
        <begin position="1"/>
        <end position="86"/>
    </location>
</feature>
<dbReference type="AlphaFoldDB" id="A0A6I1GJZ3"/>
<feature type="transmembrane region" description="Helical" evidence="2">
    <location>
        <begin position="126"/>
        <end position="147"/>
    </location>
</feature>
<evidence type="ECO:0000256" key="2">
    <source>
        <dbReference type="SAM" id="Phobius"/>
    </source>
</evidence>
<name>A0A6I1GJZ3_9BIFI</name>
<dbReference type="Pfam" id="PF03372">
    <property type="entry name" value="Exo_endo_phos"/>
    <property type="match status" value="1"/>
</dbReference>
<comment type="caution">
    <text evidence="4">The sequence shown here is derived from an EMBL/GenBank/DDBJ whole genome shotgun (WGS) entry which is preliminary data.</text>
</comment>
<evidence type="ECO:0000313" key="4">
    <source>
        <dbReference type="EMBL" id="KAB7789729.1"/>
    </source>
</evidence>
<evidence type="ECO:0000256" key="1">
    <source>
        <dbReference type="SAM" id="MobiDB-lite"/>
    </source>
</evidence>
<dbReference type="InterPro" id="IPR005135">
    <property type="entry name" value="Endo/exonuclease/phosphatase"/>
</dbReference>
<dbReference type="Proteomes" id="UP000441772">
    <property type="component" value="Unassembled WGS sequence"/>
</dbReference>
<evidence type="ECO:0000313" key="5">
    <source>
        <dbReference type="Proteomes" id="UP000441772"/>
    </source>
</evidence>
<keyword evidence="2" id="KW-1133">Transmembrane helix</keyword>